<comment type="catalytic activity">
    <reaction evidence="1 13 16">
        <text>(2R)-3-phosphoglycerate + ATP = (2R)-3-phospho-glyceroyl phosphate + ADP</text>
        <dbReference type="Rhea" id="RHEA:14801"/>
        <dbReference type="ChEBI" id="CHEBI:30616"/>
        <dbReference type="ChEBI" id="CHEBI:57604"/>
        <dbReference type="ChEBI" id="CHEBI:58272"/>
        <dbReference type="ChEBI" id="CHEBI:456216"/>
        <dbReference type="EC" id="2.7.2.3"/>
    </reaction>
</comment>
<sequence>MSKKLSVRDLDLKGRKVFCRVDFNVPLDGGEVADDNRINAALPTLHYLAEQGARTILASHLGRPRGKAKPELSLAPVARRLEEKLGRPVTFAEDCIGEPAKAAADSLSDGGFALLENLRFHPGEEANNEEFAAELAALADIYVNDAFGTAHRAHASTAGVPGILKPAAAGFLMHRELEELGKLTGSPESPFVAILGGAKVSDKITLIENLMPVVDTFIVGGAMAYTFLKSMVHPVGKSLIEGDKLSLAKALMQQAAEAGKRFMLPVDHVVTLGDDDTYRTTDNVDITGIEAGVDIGPKSVELFAPVLKSARTVLWNGPLGRFELDQFANGTRKIGEALAGSNAVSVVGGGDTASAVRKFGLADRMSHVSTGGGASLEFLSGLPLPGVDALGDA</sequence>
<comment type="pathway">
    <text evidence="2 13">Carbohydrate degradation; glycolysis; pyruvate from D-glyceraldehyde 3-phosphate: step 2/5.</text>
</comment>
<feature type="binding site" evidence="13">
    <location>
        <position position="119"/>
    </location>
    <ligand>
        <name>substrate</name>
    </ligand>
</feature>
<feature type="binding site" evidence="13">
    <location>
        <position position="292"/>
    </location>
    <ligand>
        <name>ATP</name>
        <dbReference type="ChEBI" id="CHEBI:30616"/>
    </ligand>
</feature>
<dbReference type="GO" id="GO:0006096">
    <property type="term" value="P:glycolytic process"/>
    <property type="evidence" value="ECO:0007669"/>
    <property type="project" value="UniProtKB-UniRule"/>
</dbReference>
<evidence type="ECO:0000256" key="10">
    <source>
        <dbReference type="ARBA" id="ARBA00022777"/>
    </source>
</evidence>
<evidence type="ECO:0000256" key="14">
    <source>
        <dbReference type="PIRSR" id="PIRSR000724-1"/>
    </source>
</evidence>
<keyword evidence="10 13" id="KW-0418">Kinase</keyword>
<keyword evidence="7 13" id="KW-0963">Cytoplasm</keyword>
<feature type="binding site" evidence="13 15">
    <location>
        <begin position="349"/>
        <end position="352"/>
    </location>
    <ligand>
        <name>ATP</name>
        <dbReference type="ChEBI" id="CHEBI:30616"/>
    </ligand>
</feature>
<dbReference type="InterPro" id="IPR015911">
    <property type="entry name" value="Phosphoglycerate_kinase_CS"/>
</dbReference>
<evidence type="ECO:0000256" key="2">
    <source>
        <dbReference type="ARBA" id="ARBA00004838"/>
    </source>
</evidence>
<dbReference type="PRINTS" id="PR00477">
    <property type="entry name" value="PHGLYCKINASE"/>
</dbReference>
<feature type="binding site" evidence="14">
    <location>
        <position position="152"/>
    </location>
    <ligand>
        <name>(2R)-3-phosphoglycerate</name>
        <dbReference type="ChEBI" id="CHEBI:58272"/>
    </ligand>
</feature>
<evidence type="ECO:0000256" key="9">
    <source>
        <dbReference type="ARBA" id="ARBA00022741"/>
    </source>
</evidence>
<comment type="subcellular location">
    <subcellularLocation>
        <location evidence="13">Cytoplasm</location>
    </subcellularLocation>
</comment>
<feature type="binding site" evidence="14">
    <location>
        <position position="37"/>
    </location>
    <ligand>
        <name>(2R)-3-phosphoglycerate</name>
        <dbReference type="ChEBI" id="CHEBI:58272"/>
    </ligand>
</feature>
<dbReference type="FunFam" id="3.40.50.1260:FF:000006">
    <property type="entry name" value="Phosphoglycerate kinase"/>
    <property type="match status" value="1"/>
</dbReference>
<dbReference type="Pfam" id="PF00162">
    <property type="entry name" value="PGK"/>
    <property type="match status" value="1"/>
</dbReference>
<dbReference type="GO" id="GO:0004618">
    <property type="term" value="F:phosphoglycerate kinase activity"/>
    <property type="evidence" value="ECO:0007669"/>
    <property type="project" value="UniProtKB-UniRule"/>
</dbReference>
<dbReference type="EMBL" id="JACXWD010000003">
    <property type="protein sequence ID" value="MBD3866826.1"/>
    <property type="molecule type" value="Genomic_DNA"/>
</dbReference>
<feature type="binding site" evidence="13 15">
    <location>
        <position position="203"/>
    </location>
    <ligand>
        <name>ATP</name>
        <dbReference type="ChEBI" id="CHEBI:30616"/>
    </ligand>
</feature>
<dbReference type="InterPro" id="IPR036043">
    <property type="entry name" value="Phosphoglycerate_kinase_sf"/>
</dbReference>
<keyword evidence="9 13" id="KW-0547">Nucleotide-binding</keyword>
<gene>
    <name evidence="13" type="primary">pgk</name>
    <name evidence="17" type="ORF">IFK94_01775</name>
</gene>
<proteinExistence type="inferred from homology"/>
<comment type="similarity">
    <text evidence="3 13 16">Belongs to the phosphoglycerate kinase family.</text>
</comment>
<dbReference type="HAMAP" id="MF_00145">
    <property type="entry name" value="Phosphoglyc_kinase"/>
    <property type="match status" value="1"/>
</dbReference>
<evidence type="ECO:0000256" key="5">
    <source>
        <dbReference type="ARBA" id="ARBA00013061"/>
    </source>
</evidence>
<dbReference type="UniPathway" id="UPA00109">
    <property type="reaction ID" value="UER00185"/>
</dbReference>
<evidence type="ECO:0000256" key="15">
    <source>
        <dbReference type="PIRSR" id="PIRSR000724-2"/>
    </source>
</evidence>
<feature type="binding site" evidence="13">
    <location>
        <position position="152"/>
    </location>
    <ligand>
        <name>substrate</name>
    </ligand>
</feature>
<dbReference type="AlphaFoldDB" id="A0A8J7C235"/>
<evidence type="ECO:0000256" key="3">
    <source>
        <dbReference type="ARBA" id="ARBA00008982"/>
    </source>
</evidence>
<dbReference type="InterPro" id="IPR001576">
    <property type="entry name" value="Phosphoglycerate_kinase"/>
</dbReference>
<dbReference type="GO" id="GO:0005829">
    <property type="term" value="C:cytosol"/>
    <property type="evidence" value="ECO:0007669"/>
    <property type="project" value="TreeGrafter"/>
</dbReference>
<comment type="subunit">
    <text evidence="4 13">Monomer.</text>
</comment>
<name>A0A8J7C235_9BACT</name>
<dbReference type="GO" id="GO:0006094">
    <property type="term" value="P:gluconeogenesis"/>
    <property type="evidence" value="ECO:0007669"/>
    <property type="project" value="TreeGrafter"/>
</dbReference>
<feature type="binding site" evidence="13 15">
    <location>
        <position position="323"/>
    </location>
    <ligand>
        <name>ATP</name>
        <dbReference type="ChEBI" id="CHEBI:30616"/>
    </ligand>
</feature>
<evidence type="ECO:0000256" key="8">
    <source>
        <dbReference type="ARBA" id="ARBA00022679"/>
    </source>
</evidence>
<dbReference type="InterPro" id="IPR015824">
    <property type="entry name" value="Phosphoglycerate_kinase_N"/>
</dbReference>
<organism evidence="17 18">
    <name type="scientific">Candidatus Polarisedimenticola svalbardensis</name>
    <dbReference type="NCBI Taxonomy" id="2886004"/>
    <lineage>
        <taxon>Bacteria</taxon>
        <taxon>Pseudomonadati</taxon>
        <taxon>Acidobacteriota</taxon>
        <taxon>Candidatus Polarisedimenticolia</taxon>
        <taxon>Candidatus Polarisedimenticolales</taxon>
        <taxon>Candidatus Polarisedimenticolaceae</taxon>
        <taxon>Candidatus Polarisedimenticola</taxon>
    </lineage>
</organism>
<accession>A0A8J7C235</accession>
<dbReference type="PROSITE" id="PS00111">
    <property type="entry name" value="PGLYCERATE_KINASE"/>
    <property type="match status" value="1"/>
</dbReference>
<dbReference type="PANTHER" id="PTHR11406:SF23">
    <property type="entry name" value="PHOSPHOGLYCERATE KINASE 1, CHLOROPLASTIC-RELATED"/>
    <property type="match status" value="1"/>
</dbReference>
<evidence type="ECO:0000256" key="16">
    <source>
        <dbReference type="RuleBase" id="RU000532"/>
    </source>
</evidence>
<dbReference type="GO" id="GO:0005524">
    <property type="term" value="F:ATP binding"/>
    <property type="evidence" value="ECO:0007669"/>
    <property type="project" value="UniProtKB-KW"/>
</dbReference>
<keyword evidence="11 13" id="KW-0067">ATP-binding</keyword>
<comment type="caution">
    <text evidence="17">The sequence shown here is derived from an EMBL/GenBank/DDBJ whole genome shotgun (WGS) entry which is preliminary data.</text>
</comment>
<evidence type="ECO:0000256" key="7">
    <source>
        <dbReference type="ARBA" id="ARBA00022490"/>
    </source>
</evidence>
<dbReference type="PANTHER" id="PTHR11406">
    <property type="entry name" value="PHOSPHOGLYCERATE KINASE"/>
    <property type="match status" value="1"/>
</dbReference>
<evidence type="ECO:0000256" key="12">
    <source>
        <dbReference type="ARBA" id="ARBA00023152"/>
    </source>
</evidence>
<dbReference type="EC" id="2.7.2.3" evidence="5 13"/>
<keyword evidence="12 13" id="KW-0324">Glycolysis</keyword>
<feature type="binding site" evidence="13">
    <location>
        <position position="37"/>
    </location>
    <ligand>
        <name>substrate</name>
    </ligand>
</feature>
<keyword evidence="8 13" id="KW-0808">Transferase</keyword>
<evidence type="ECO:0000256" key="6">
    <source>
        <dbReference type="ARBA" id="ARBA00016471"/>
    </source>
</evidence>
<feature type="binding site" evidence="13 14">
    <location>
        <begin position="60"/>
        <end position="63"/>
    </location>
    <ligand>
        <name>substrate</name>
    </ligand>
</feature>
<dbReference type="Gene3D" id="3.40.50.1260">
    <property type="entry name" value="Phosphoglycerate kinase, N-terminal domain"/>
    <property type="match status" value="2"/>
</dbReference>
<evidence type="ECO:0000256" key="11">
    <source>
        <dbReference type="ARBA" id="ARBA00022840"/>
    </source>
</evidence>
<reference evidence="17 18" key="1">
    <citation type="submission" date="2020-08" db="EMBL/GenBank/DDBJ databases">
        <title>Acidobacteriota in marine sediments use diverse sulfur dissimilation pathways.</title>
        <authorList>
            <person name="Wasmund K."/>
        </authorList>
    </citation>
    <scope>NUCLEOTIDE SEQUENCE [LARGE SCALE GENOMIC DNA]</scope>
    <source>
        <strain evidence="17">MAG AM4</strain>
    </source>
</reference>
<feature type="binding site" evidence="13 14">
    <location>
        <begin position="22"/>
        <end position="24"/>
    </location>
    <ligand>
        <name>substrate</name>
    </ligand>
</feature>
<feature type="binding site" evidence="14">
    <location>
        <position position="119"/>
    </location>
    <ligand>
        <name>(2R)-3-phosphoglycerate</name>
        <dbReference type="ChEBI" id="CHEBI:58272"/>
    </ligand>
</feature>
<dbReference type="FunFam" id="3.40.50.1260:FF:000031">
    <property type="entry name" value="Phosphoglycerate kinase 1"/>
    <property type="match status" value="1"/>
</dbReference>
<dbReference type="GO" id="GO:0043531">
    <property type="term" value="F:ADP binding"/>
    <property type="evidence" value="ECO:0007669"/>
    <property type="project" value="TreeGrafter"/>
</dbReference>
<evidence type="ECO:0000256" key="4">
    <source>
        <dbReference type="ARBA" id="ARBA00011245"/>
    </source>
</evidence>
<dbReference type="Proteomes" id="UP000648239">
    <property type="component" value="Unassembled WGS sequence"/>
</dbReference>
<dbReference type="PIRSF" id="PIRSF000724">
    <property type="entry name" value="Pgk"/>
    <property type="match status" value="1"/>
</dbReference>
<dbReference type="SUPFAM" id="SSF53748">
    <property type="entry name" value="Phosphoglycerate kinase"/>
    <property type="match status" value="1"/>
</dbReference>
<evidence type="ECO:0000256" key="13">
    <source>
        <dbReference type="HAMAP-Rule" id="MF_00145"/>
    </source>
</evidence>
<evidence type="ECO:0000256" key="1">
    <source>
        <dbReference type="ARBA" id="ARBA00000642"/>
    </source>
</evidence>
<evidence type="ECO:0000313" key="17">
    <source>
        <dbReference type="EMBL" id="MBD3866826.1"/>
    </source>
</evidence>
<evidence type="ECO:0000313" key="18">
    <source>
        <dbReference type="Proteomes" id="UP000648239"/>
    </source>
</evidence>
<protein>
    <recommendedName>
        <fullName evidence="6 13">Phosphoglycerate kinase</fullName>
        <ecNumber evidence="5 13">2.7.2.3</ecNumber>
    </recommendedName>
</protein>